<sequence length="421" mass="46421">MKTIAQISENHLCCGCGVCSYLDPQQIQMVDDLDQGRRPLMQGPPQMTDAHRQAVNACPGQSLAHDSAGQEEVIQELLPNWGPVLEIWQGHATDSQIRFAGSSGGVATALAAFAIEQMGFAGALHIAARSDRPIFNETVFSTSRDQLLERTGSRYSPASPCDKLHWIEEATAPCVFIGKPCDVAATFKARKVRPKLDQNLGLTIGIFCAGTPTTRGTLETLKAMGIDDPDSVKSLRYRGNGWPGNFTAEVQGENGSIETKEISYQDSWGKTLQKHRQWRCYICPDHTGEFADIAVGDPWHNPPDGETPGRSLVVVRSQRGKAFLEAAVQAGVVTLERSEPKAIELAQPYLRDGRKILWPRLMTLRVMGAYAPSFTGFNLFRDWMQNTSLLEKLHSIVSTAKRVISKRLYRGRPVTPTKTET</sequence>
<feature type="domain" description="Coenzyme F420 hydrogenase/dehydrogenase beta subunit C-terminal" evidence="2">
    <location>
        <begin position="175"/>
        <end position="339"/>
    </location>
</feature>
<dbReference type="AlphaFoldDB" id="A0A2S8F9F1"/>
<dbReference type="PANTHER" id="PTHR31332">
    <property type="entry name" value="7-HYDROXYMETHYL CHLOROPHYLL A REDUCTASE, CHLOROPLASTIC"/>
    <property type="match status" value="1"/>
</dbReference>
<feature type="domain" description="Coenzyme F420 hydrogenase/dehydrogenase beta subunit N-terminal" evidence="1">
    <location>
        <begin position="88"/>
        <end position="163"/>
    </location>
</feature>
<dbReference type="InterPro" id="IPR045220">
    <property type="entry name" value="FRHB/FDHB/HCAR-like"/>
</dbReference>
<proteinExistence type="predicted"/>
<evidence type="ECO:0000313" key="3">
    <source>
        <dbReference type="EMBL" id="PQO28765.1"/>
    </source>
</evidence>
<dbReference type="PANTHER" id="PTHR31332:SF0">
    <property type="entry name" value="7-HYDROXYMETHYL CHLOROPHYLL A REDUCTASE, CHLOROPLASTIC"/>
    <property type="match status" value="1"/>
</dbReference>
<gene>
    <name evidence="3" type="ORF">C5Y98_23580</name>
</gene>
<name>A0A2S8F9F1_9BACT</name>
<dbReference type="GO" id="GO:0033354">
    <property type="term" value="P:chlorophyll cycle"/>
    <property type="evidence" value="ECO:0007669"/>
    <property type="project" value="TreeGrafter"/>
</dbReference>
<comment type="caution">
    <text evidence="3">The sequence shown here is derived from an EMBL/GenBank/DDBJ whole genome shotgun (WGS) entry which is preliminary data.</text>
</comment>
<reference evidence="3 4" key="1">
    <citation type="submission" date="2018-02" db="EMBL/GenBank/DDBJ databases">
        <title>Comparative genomes isolates from brazilian mangrove.</title>
        <authorList>
            <person name="Araujo J.E."/>
            <person name="Taketani R.G."/>
            <person name="Silva M.C.P."/>
            <person name="Loureco M.V."/>
            <person name="Andreote F.D."/>
        </authorList>
    </citation>
    <scope>NUCLEOTIDE SEQUENCE [LARGE SCALE GENOMIC DNA]</scope>
    <source>
        <strain evidence="3 4">NAP PRIS-MGV</strain>
    </source>
</reference>
<dbReference type="InterPro" id="IPR007525">
    <property type="entry name" value="FrhB_FdhB_C"/>
</dbReference>
<dbReference type="Pfam" id="PF04432">
    <property type="entry name" value="FrhB_FdhB_C"/>
    <property type="match status" value="1"/>
</dbReference>
<dbReference type="EMBL" id="PUIB01000024">
    <property type="protein sequence ID" value="PQO28765.1"/>
    <property type="molecule type" value="Genomic_DNA"/>
</dbReference>
<dbReference type="GO" id="GO:0090415">
    <property type="term" value="F:7-hydroxymethyl chlorophyll a reductase activity"/>
    <property type="evidence" value="ECO:0007669"/>
    <property type="project" value="TreeGrafter"/>
</dbReference>
<accession>A0A2S8F9F1</accession>
<evidence type="ECO:0000313" key="4">
    <source>
        <dbReference type="Proteomes" id="UP000239388"/>
    </source>
</evidence>
<protein>
    <submittedName>
        <fullName evidence="3">Coenzyme F420 hydrogenase</fullName>
    </submittedName>
</protein>
<dbReference type="Proteomes" id="UP000239388">
    <property type="component" value="Unassembled WGS sequence"/>
</dbReference>
<dbReference type="Pfam" id="PF04422">
    <property type="entry name" value="FrhB_FdhB_N"/>
    <property type="match status" value="1"/>
</dbReference>
<dbReference type="InterPro" id="IPR007516">
    <property type="entry name" value="Co_F420_Hydgase/DH_bsu_N"/>
</dbReference>
<dbReference type="RefSeq" id="WP_105358004.1">
    <property type="nucleotide sequence ID" value="NZ_PUIB01000024.1"/>
</dbReference>
<dbReference type="OrthoDB" id="430408at2"/>
<evidence type="ECO:0000259" key="1">
    <source>
        <dbReference type="Pfam" id="PF04422"/>
    </source>
</evidence>
<evidence type="ECO:0000259" key="2">
    <source>
        <dbReference type="Pfam" id="PF04432"/>
    </source>
</evidence>
<organism evidence="3 4">
    <name type="scientific">Blastopirellula marina</name>
    <dbReference type="NCBI Taxonomy" id="124"/>
    <lineage>
        <taxon>Bacteria</taxon>
        <taxon>Pseudomonadati</taxon>
        <taxon>Planctomycetota</taxon>
        <taxon>Planctomycetia</taxon>
        <taxon>Pirellulales</taxon>
        <taxon>Pirellulaceae</taxon>
        <taxon>Blastopirellula</taxon>
    </lineage>
</organism>